<feature type="region of interest" description="Disordered" evidence="1">
    <location>
        <begin position="1"/>
        <end position="32"/>
    </location>
</feature>
<evidence type="ECO:0000259" key="2">
    <source>
        <dbReference type="Pfam" id="PF24764"/>
    </source>
</evidence>
<dbReference type="SUPFAM" id="SSF53098">
    <property type="entry name" value="Ribonuclease H-like"/>
    <property type="match status" value="1"/>
</dbReference>
<organism evidence="3 5">
    <name type="scientific">Puccinia graminis f. sp. tritici</name>
    <dbReference type="NCBI Taxonomy" id="56615"/>
    <lineage>
        <taxon>Eukaryota</taxon>
        <taxon>Fungi</taxon>
        <taxon>Dikarya</taxon>
        <taxon>Basidiomycota</taxon>
        <taxon>Pucciniomycotina</taxon>
        <taxon>Pucciniomycetes</taxon>
        <taxon>Pucciniales</taxon>
        <taxon>Pucciniaceae</taxon>
        <taxon>Puccinia</taxon>
    </lineage>
</organism>
<dbReference type="Pfam" id="PF24764">
    <property type="entry name" value="rva_4"/>
    <property type="match status" value="1"/>
</dbReference>
<evidence type="ECO:0000256" key="1">
    <source>
        <dbReference type="SAM" id="MobiDB-lite"/>
    </source>
</evidence>
<evidence type="ECO:0000313" key="3">
    <source>
        <dbReference type="EMBL" id="KAA1098476.1"/>
    </source>
</evidence>
<feature type="domain" description="Integrase core" evidence="2">
    <location>
        <begin position="214"/>
        <end position="397"/>
    </location>
</feature>
<dbReference type="Gene3D" id="3.30.420.10">
    <property type="entry name" value="Ribonuclease H-like superfamily/Ribonuclease H"/>
    <property type="match status" value="1"/>
</dbReference>
<evidence type="ECO:0000313" key="6">
    <source>
        <dbReference type="Proteomes" id="UP000325313"/>
    </source>
</evidence>
<proteinExistence type="predicted"/>
<evidence type="ECO:0000313" key="4">
    <source>
        <dbReference type="EMBL" id="KAA1100313.1"/>
    </source>
</evidence>
<name>A0A5B0PBS1_PUCGR</name>
<dbReference type="OrthoDB" id="5392716at2759"/>
<dbReference type="PANTHER" id="PTHR46177:SF1">
    <property type="entry name" value="INTEGRASE CATALYTIC DOMAIN-CONTAINING PROTEIN"/>
    <property type="match status" value="1"/>
</dbReference>
<dbReference type="AlphaFoldDB" id="A0A5B0PBS1"/>
<dbReference type="EMBL" id="VSWC01000066">
    <property type="protein sequence ID" value="KAA1098476.1"/>
    <property type="molecule type" value="Genomic_DNA"/>
</dbReference>
<feature type="compositionally biased region" description="Polar residues" evidence="1">
    <location>
        <begin position="1"/>
        <end position="14"/>
    </location>
</feature>
<sequence>MSDILTSDYSTEFTGSDDTDNDEPTSSQNPQAIDTEEVIVKYLLSQGYRGPQTLVILKERYGIQMSIRTLNRKRKLWGLQQRDLPQGPPPVIQASIRSSHSKGLNLKEIQARLFKETELDVSIRTIQRYLRQLNLRQQTNDLQDGKVSWDKVIECINHARTELLQTSAGYRSMHRILKRFYSISIPRNTVYDLLKEIDPEGLAQRLRKTCKRRVFRTHGPNHVWACDGHDKLKRFGICIYGFIDAWSRKILGMFVHVTNNDPKHIGVYFLRTAAKAGGIPLKVTSDFGSETIDMAAYQMFMSYKHAGITVEESAKRMHFTKSTHNQKIEALWSQMMKHHNQAVINSIMERMESGAYNPDDEVEKLLFLFIWVPVFQTSVDRWVLHQNNSRKRRDHRITLPTACTPDFSYTTPEFFGTSDQLLPVPVNDIQQIMEQEYPDQESMFTHTPPWFHNVATGIMEAIGLSFHHISIGSVWIAYEHMLPYIKNSFPVDQPLPSYGWPPLPTTPSSTSNADSDST</sequence>
<accession>A0A5B0PBS1</accession>
<protein>
    <recommendedName>
        <fullName evidence="2">Integrase core domain-containing protein</fullName>
    </recommendedName>
</protein>
<comment type="caution">
    <text evidence="3">The sequence shown here is derived from an EMBL/GenBank/DDBJ whole genome shotgun (WGS) entry which is preliminary data.</text>
</comment>
<reference evidence="5 6" key="1">
    <citation type="submission" date="2019-05" db="EMBL/GenBank/DDBJ databases">
        <title>Emergence of the Ug99 lineage of the wheat stem rust pathogen through somatic hybridization.</title>
        <authorList>
            <person name="Li F."/>
            <person name="Upadhyaya N.M."/>
            <person name="Sperschneider J."/>
            <person name="Matny O."/>
            <person name="Nguyen-Phuc H."/>
            <person name="Mago R."/>
            <person name="Raley C."/>
            <person name="Miller M.E."/>
            <person name="Silverstein K.A.T."/>
            <person name="Henningsen E."/>
            <person name="Hirsch C.D."/>
            <person name="Visser B."/>
            <person name="Pretorius Z.A."/>
            <person name="Steffenson B.J."/>
            <person name="Schwessinger B."/>
            <person name="Dodds P.N."/>
            <person name="Figueroa M."/>
        </authorList>
    </citation>
    <scope>NUCLEOTIDE SEQUENCE [LARGE SCALE GENOMIC DNA]</scope>
    <source>
        <strain evidence="3">21-0</strain>
        <strain evidence="4 6">Ug99</strain>
    </source>
</reference>
<keyword evidence="5" id="KW-1185">Reference proteome</keyword>
<dbReference type="EMBL" id="VDEP01000341">
    <property type="protein sequence ID" value="KAA1100313.1"/>
    <property type="molecule type" value="Genomic_DNA"/>
</dbReference>
<gene>
    <name evidence="3" type="ORF">PGT21_035637</name>
    <name evidence="4" type="ORF">PGTUg99_013654</name>
</gene>
<dbReference type="Proteomes" id="UP000325313">
    <property type="component" value="Unassembled WGS sequence"/>
</dbReference>
<dbReference type="InterPro" id="IPR012337">
    <property type="entry name" value="RNaseH-like_sf"/>
</dbReference>
<dbReference type="PANTHER" id="PTHR46177">
    <property type="entry name" value="INTEGRASE CATALYTIC DOMAIN-CONTAINING PROTEIN"/>
    <property type="match status" value="1"/>
</dbReference>
<dbReference type="GO" id="GO:0003676">
    <property type="term" value="F:nucleic acid binding"/>
    <property type="evidence" value="ECO:0007669"/>
    <property type="project" value="InterPro"/>
</dbReference>
<dbReference type="InterPro" id="IPR036397">
    <property type="entry name" value="RNaseH_sf"/>
</dbReference>
<dbReference type="Proteomes" id="UP000324748">
    <property type="component" value="Unassembled WGS sequence"/>
</dbReference>
<evidence type="ECO:0000313" key="5">
    <source>
        <dbReference type="Proteomes" id="UP000324748"/>
    </source>
</evidence>
<dbReference type="InterPro" id="IPR058913">
    <property type="entry name" value="Integrase_dom_put"/>
</dbReference>